<reference evidence="3" key="1">
    <citation type="submission" date="2025-08" db="UniProtKB">
        <authorList>
            <consortium name="RefSeq"/>
        </authorList>
    </citation>
    <scope>IDENTIFICATION</scope>
</reference>
<proteinExistence type="predicted"/>
<gene>
    <name evidence="3" type="primary">LOC125385229</name>
</gene>
<dbReference type="Proteomes" id="UP000835206">
    <property type="component" value="Chromosome 6"/>
</dbReference>
<name>A0A9C6SHQ4_BOMTE</name>
<dbReference type="OrthoDB" id="10262413at2759"/>
<dbReference type="Gene3D" id="1.20.890.10">
    <property type="entry name" value="cAMP-dependent protein kinase regulatory subunit, dimerization-anchoring domain"/>
    <property type="match status" value="1"/>
</dbReference>
<dbReference type="GeneID" id="125385229"/>
<dbReference type="InterPro" id="IPR007858">
    <property type="entry name" value="Dpy-30_motif"/>
</dbReference>
<feature type="compositionally biased region" description="Acidic residues" evidence="1">
    <location>
        <begin position="134"/>
        <end position="144"/>
    </location>
</feature>
<keyword evidence="2" id="KW-1185">Reference proteome</keyword>
<evidence type="ECO:0000313" key="2">
    <source>
        <dbReference type="Proteomes" id="UP000835206"/>
    </source>
</evidence>
<evidence type="ECO:0000313" key="3">
    <source>
        <dbReference type="RefSeq" id="XP_048262402.1"/>
    </source>
</evidence>
<protein>
    <submittedName>
        <fullName evidence="3">Uncharacterized protein LOC125385229</fullName>
    </submittedName>
</protein>
<dbReference type="InterPro" id="IPR047499">
    <property type="entry name" value="DD_AK7"/>
</dbReference>
<dbReference type="Pfam" id="PF05186">
    <property type="entry name" value="Dpy-30"/>
    <property type="match status" value="1"/>
</dbReference>
<dbReference type="AlphaFoldDB" id="A0A9C6SHQ4"/>
<accession>A0A9C6SHQ4</accession>
<feature type="region of interest" description="Disordered" evidence="1">
    <location>
        <begin position="134"/>
        <end position="157"/>
    </location>
</feature>
<dbReference type="CDD" id="cd22967">
    <property type="entry name" value="DD_AK7"/>
    <property type="match status" value="1"/>
</dbReference>
<evidence type="ECO:0000256" key="1">
    <source>
        <dbReference type="SAM" id="MobiDB-lite"/>
    </source>
</evidence>
<dbReference type="KEGG" id="bter:125385229"/>
<sequence length="157" mass="18403">MEKLKEEQEERLCLAGLPLRHYLMKYVFPTLTQGLIEVANLRPDDPVDFLAEYLFKENPEGKMFEPEYTNAMASVLEMIDKYGSFVLPEEEISDKMFEFLKRERSKSEEVMDSSDIDVCTSRKTRITPCFTYEDTDTYEGEGETEQTISEQIYDKED</sequence>
<dbReference type="RefSeq" id="XP_048262402.1">
    <property type="nucleotide sequence ID" value="XM_048406445.1"/>
</dbReference>
<organism evidence="2 3">
    <name type="scientific">Bombus terrestris</name>
    <name type="common">Buff-tailed bumblebee</name>
    <name type="synonym">Apis terrestris</name>
    <dbReference type="NCBI Taxonomy" id="30195"/>
    <lineage>
        <taxon>Eukaryota</taxon>
        <taxon>Metazoa</taxon>
        <taxon>Ecdysozoa</taxon>
        <taxon>Arthropoda</taxon>
        <taxon>Hexapoda</taxon>
        <taxon>Insecta</taxon>
        <taxon>Pterygota</taxon>
        <taxon>Neoptera</taxon>
        <taxon>Endopterygota</taxon>
        <taxon>Hymenoptera</taxon>
        <taxon>Apocrita</taxon>
        <taxon>Aculeata</taxon>
        <taxon>Apoidea</taxon>
        <taxon>Anthophila</taxon>
        <taxon>Apidae</taxon>
        <taxon>Bombus</taxon>
        <taxon>Bombus</taxon>
    </lineage>
</organism>